<dbReference type="EMBL" id="JWZT01003250">
    <property type="protein sequence ID" value="KII67317.1"/>
    <property type="molecule type" value="Genomic_DNA"/>
</dbReference>
<dbReference type="InterPro" id="IPR051558">
    <property type="entry name" value="Metallophosphoesterase_PAP"/>
</dbReference>
<dbReference type="AlphaFoldDB" id="A0A0C2N090"/>
<organism evidence="4 5">
    <name type="scientific">Thelohanellus kitauei</name>
    <name type="common">Myxosporean</name>
    <dbReference type="NCBI Taxonomy" id="669202"/>
    <lineage>
        <taxon>Eukaryota</taxon>
        <taxon>Metazoa</taxon>
        <taxon>Cnidaria</taxon>
        <taxon>Myxozoa</taxon>
        <taxon>Myxosporea</taxon>
        <taxon>Bivalvulida</taxon>
        <taxon>Platysporina</taxon>
        <taxon>Myxobolidae</taxon>
        <taxon>Thelohanellus</taxon>
    </lineage>
</organism>
<protein>
    <submittedName>
        <fullName evidence="4">Uncharacterized protein</fullName>
    </submittedName>
</protein>
<comment type="caution">
    <text evidence="4">The sequence shown here is derived from an EMBL/GenBank/DDBJ whole genome shotgun (WGS) entry which is preliminary data.</text>
</comment>
<name>A0A0C2N090_THEKT</name>
<dbReference type="SUPFAM" id="SSF56300">
    <property type="entry name" value="Metallo-dependent phosphatases"/>
    <property type="match status" value="1"/>
</dbReference>
<dbReference type="Proteomes" id="UP000031668">
    <property type="component" value="Unassembled WGS sequence"/>
</dbReference>
<accession>A0A0C2N090</accession>
<evidence type="ECO:0000256" key="3">
    <source>
        <dbReference type="SAM" id="SignalP"/>
    </source>
</evidence>
<dbReference type="GO" id="GO:0016787">
    <property type="term" value="F:hydrolase activity"/>
    <property type="evidence" value="ECO:0007669"/>
    <property type="project" value="UniProtKB-KW"/>
</dbReference>
<proteinExistence type="predicted"/>
<feature type="chain" id="PRO_5002152689" evidence="3">
    <location>
        <begin position="27"/>
        <end position="206"/>
    </location>
</feature>
<dbReference type="OrthoDB" id="411211at2759"/>
<keyword evidence="2" id="KW-0378">Hydrolase</keyword>
<feature type="signal peptide" evidence="3">
    <location>
        <begin position="1"/>
        <end position="26"/>
    </location>
</feature>
<dbReference type="InterPro" id="IPR029052">
    <property type="entry name" value="Metallo-depent_PP-like"/>
</dbReference>
<keyword evidence="1 3" id="KW-0732">Signal</keyword>
<dbReference type="Gene3D" id="3.60.21.10">
    <property type="match status" value="1"/>
</dbReference>
<keyword evidence="5" id="KW-1185">Reference proteome</keyword>
<evidence type="ECO:0000256" key="2">
    <source>
        <dbReference type="ARBA" id="ARBA00022801"/>
    </source>
</evidence>
<dbReference type="PANTHER" id="PTHR10161:SF14">
    <property type="entry name" value="TARTRATE-RESISTANT ACID PHOSPHATASE TYPE 5"/>
    <property type="match status" value="1"/>
</dbReference>
<evidence type="ECO:0000313" key="5">
    <source>
        <dbReference type="Proteomes" id="UP000031668"/>
    </source>
</evidence>
<evidence type="ECO:0000256" key="1">
    <source>
        <dbReference type="ARBA" id="ARBA00022729"/>
    </source>
</evidence>
<evidence type="ECO:0000313" key="4">
    <source>
        <dbReference type="EMBL" id="KII67317.1"/>
    </source>
</evidence>
<dbReference type="PANTHER" id="PTHR10161">
    <property type="entry name" value="TARTRATE-RESISTANT ACID PHOSPHATASE TYPE 5"/>
    <property type="match status" value="1"/>
</dbReference>
<sequence length="206" mass="23666">MEVYWLKQRKSVIWCFLCLFLFQSLAQKQLEIKDTKLRVVVVGDIGVSETISEVKTRVVATIRREHERLPFKLGINLGGNVYPSGSQKGDINSLDEVFSSSFPREIFSFDFLTVLGPVDYKGDLETQFNFHQLEERFHLPAKNYFYGCSFNNKDVMLSDGTSIRFVCIDSTPIYQTGLSKNLILKVTSKEISDQIDILESWLDNSR</sequence>
<reference evidence="4 5" key="1">
    <citation type="journal article" date="2014" name="Genome Biol. Evol.">
        <title>The genome of the myxosporean Thelohanellus kitauei shows adaptations to nutrient acquisition within its fish host.</title>
        <authorList>
            <person name="Yang Y."/>
            <person name="Xiong J."/>
            <person name="Zhou Z."/>
            <person name="Huo F."/>
            <person name="Miao W."/>
            <person name="Ran C."/>
            <person name="Liu Y."/>
            <person name="Zhang J."/>
            <person name="Feng J."/>
            <person name="Wang M."/>
            <person name="Wang M."/>
            <person name="Wang L."/>
            <person name="Yao B."/>
        </authorList>
    </citation>
    <scope>NUCLEOTIDE SEQUENCE [LARGE SCALE GENOMIC DNA]</scope>
    <source>
        <strain evidence="4">Wuqing</strain>
    </source>
</reference>
<gene>
    <name evidence="4" type="ORF">RF11_03408</name>
</gene>